<dbReference type="Proteomes" id="UP000324222">
    <property type="component" value="Unassembled WGS sequence"/>
</dbReference>
<protein>
    <submittedName>
        <fullName evidence="1">Uncharacterized protein</fullName>
    </submittedName>
</protein>
<gene>
    <name evidence="1" type="ORF">E2C01_083306</name>
</gene>
<organism evidence="1 2">
    <name type="scientific">Portunus trituberculatus</name>
    <name type="common">Swimming crab</name>
    <name type="synonym">Neptunus trituberculatus</name>
    <dbReference type="NCBI Taxonomy" id="210409"/>
    <lineage>
        <taxon>Eukaryota</taxon>
        <taxon>Metazoa</taxon>
        <taxon>Ecdysozoa</taxon>
        <taxon>Arthropoda</taxon>
        <taxon>Crustacea</taxon>
        <taxon>Multicrustacea</taxon>
        <taxon>Malacostraca</taxon>
        <taxon>Eumalacostraca</taxon>
        <taxon>Eucarida</taxon>
        <taxon>Decapoda</taxon>
        <taxon>Pleocyemata</taxon>
        <taxon>Brachyura</taxon>
        <taxon>Eubrachyura</taxon>
        <taxon>Portunoidea</taxon>
        <taxon>Portunidae</taxon>
        <taxon>Portuninae</taxon>
        <taxon>Portunus</taxon>
    </lineage>
</organism>
<dbReference type="AlphaFoldDB" id="A0A5B7J7G8"/>
<comment type="caution">
    <text evidence="1">The sequence shown here is derived from an EMBL/GenBank/DDBJ whole genome shotgun (WGS) entry which is preliminary data.</text>
</comment>
<proteinExistence type="predicted"/>
<name>A0A5B7J7G8_PORTR</name>
<accession>A0A5B7J7G8</accession>
<reference evidence="1 2" key="1">
    <citation type="submission" date="2019-05" db="EMBL/GenBank/DDBJ databases">
        <title>Another draft genome of Portunus trituberculatus and its Hox gene families provides insights of decapod evolution.</title>
        <authorList>
            <person name="Jeong J.-H."/>
            <person name="Song I."/>
            <person name="Kim S."/>
            <person name="Choi T."/>
            <person name="Kim D."/>
            <person name="Ryu S."/>
            <person name="Kim W."/>
        </authorList>
    </citation>
    <scope>NUCLEOTIDE SEQUENCE [LARGE SCALE GENOMIC DNA]</scope>
    <source>
        <tissue evidence="1">Muscle</tissue>
    </source>
</reference>
<keyword evidence="2" id="KW-1185">Reference proteome</keyword>
<sequence length="132" mass="14926">MESHKHINKSDAKNRAIRLEKGVQGVIRIRWINIYHQKEVKSSRNASLRRTPRIEGCCKRPLWRGILLPTQTSRGPGQPPHENLLAFVFSHKQTVTQKISSRGKGSHLVGVQLERALAVVDGVPRPHADQSF</sequence>
<dbReference type="EMBL" id="VSRR010077694">
    <property type="protein sequence ID" value="MPC88404.1"/>
    <property type="molecule type" value="Genomic_DNA"/>
</dbReference>
<evidence type="ECO:0000313" key="1">
    <source>
        <dbReference type="EMBL" id="MPC88404.1"/>
    </source>
</evidence>
<evidence type="ECO:0000313" key="2">
    <source>
        <dbReference type="Proteomes" id="UP000324222"/>
    </source>
</evidence>